<evidence type="ECO:0000259" key="1">
    <source>
        <dbReference type="Pfam" id="PF06527"/>
    </source>
</evidence>
<accession>A0A7W7VAC8</accession>
<gene>
    <name evidence="2" type="ORF">FHS37_006809</name>
</gene>
<dbReference type="InterPro" id="IPR009492">
    <property type="entry name" value="TniQ"/>
</dbReference>
<organism evidence="2 3">
    <name type="scientific">Streptomyces griseomycini</name>
    <dbReference type="NCBI Taxonomy" id="66895"/>
    <lineage>
        <taxon>Bacteria</taxon>
        <taxon>Bacillati</taxon>
        <taxon>Actinomycetota</taxon>
        <taxon>Actinomycetes</taxon>
        <taxon>Kitasatosporales</taxon>
        <taxon>Streptomycetaceae</taxon>
        <taxon>Streptomyces</taxon>
    </lineage>
</organism>
<comment type="caution">
    <text evidence="2">The sequence shown here is derived from an EMBL/GenBank/DDBJ whole genome shotgun (WGS) entry which is preliminary data.</text>
</comment>
<dbReference type="AlphaFoldDB" id="A0A7W7VAC8"/>
<name>A0A7W7VAC8_9ACTN</name>
<evidence type="ECO:0000313" key="3">
    <source>
        <dbReference type="Proteomes" id="UP000579523"/>
    </source>
</evidence>
<dbReference type="EMBL" id="JACHJI010000018">
    <property type="protein sequence ID" value="MBB4902712.1"/>
    <property type="molecule type" value="Genomic_DNA"/>
</dbReference>
<dbReference type="Pfam" id="PF06527">
    <property type="entry name" value="TniQ"/>
    <property type="match status" value="1"/>
</dbReference>
<feature type="domain" description="TniQ" evidence="1">
    <location>
        <begin position="239"/>
        <end position="287"/>
    </location>
</feature>
<reference evidence="2 3" key="1">
    <citation type="submission" date="2020-08" db="EMBL/GenBank/DDBJ databases">
        <title>Genomic Encyclopedia of Type Strains, Phase III (KMG-III): the genomes of soil and plant-associated and newly described type strains.</title>
        <authorList>
            <person name="Whitman W."/>
        </authorList>
    </citation>
    <scope>NUCLEOTIDE SEQUENCE [LARGE SCALE GENOMIC DNA]</scope>
    <source>
        <strain evidence="2 3">CECT 3273</strain>
    </source>
</reference>
<keyword evidence="3" id="KW-1185">Reference proteome</keyword>
<sequence length="299" mass="32114">MLEFLVSAGRKHGFESLEERAALLALDFMAVIEVLPQPFTLSFEHVDGHAGHTPDFLAVMGDSGHWLLDIRPAGLTGEVDAVKFAASREAAAACGWRYSVITGWRPHALSGLDALSAQRRPLTDQLGCQPALLAAAADGPVAFGELVQMTRLPAVGRAHAVHLLWHRRPRPGSPAERFLPGLADGLEGAPATAAQRLLDLAPGAGFRIDGVDWFADEVEPQHGLGMRGLTPAPRGVFPVWLLTTSTRYCPSCLSGDGSAIQQRHGGPWKPAWRMAADFACLEHRCFLAPPAPPASCRHR</sequence>
<protein>
    <recommendedName>
        <fullName evidence="1">TniQ domain-containing protein</fullName>
    </recommendedName>
</protein>
<dbReference type="RefSeq" id="WP_229890306.1">
    <property type="nucleotide sequence ID" value="NZ_BMTK01000055.1"/>
</dbReference>
<proteinExistence type="predicted"/>
<dbReference type="Proteomes" id="UP000579523">
    <property type="component" value="Unassembled WGS sequence"/>
</dbReference>
<evidence type="ECO:0000313" key="2">
    <source>
        <dbReference type="EMBL" id="MBB4902712.1"/>
    </source>
</evidence>